<dbReference type="EMBL" id="CP001848">
    <property type="protein sequence ID" value="ADB16322.1"/>
    <property type="molecule type" value="Genomic_DNA"/>
</dbReference>
<dbReference type="eggNOG" id="COG3409">
    <property type="taxonomic scope" value="Bacteria"/>
</dbReference>
<keyword evidence="9" id="KW-0961">Cell wall biogenesis/degradation</keyword>
<evidence type="ECO:0000256" key="3">
    <source>
        <dbReference type="ARBA" id="ARBA00009009"/>
    </source>
</evidence>
<feature type="chain" id="PRO_5003036078" description="beta-lactamase" evidence="13">
    <location>
        <begin position="22"/>
        <end position="677"/>
    </location>
</feature>
<dbReference type="STRING" id="530564.Psta_1647"/>
<keyword evidence="5 13" id="KW-0732">Signal</keyword>
<comment type="catalytic activity">
    <reaction evidence="1">
        <text>a beta-lactam + H2O = a substituted beta-amino acid</text>
        <dbReference type="Rhea" id="RHEA:20401"/>
        <dbReference type="ChEBI" id="CHEBI:15377"/>
        <dbReference type="ChEBI" id="CHEBI:35627"/>
        <dbReference type="ChEBI" id="CHEBI:140347"/>
        <dbReference type="EC" id="3.5.2.6"/>
    </reaction>
</comment>
<dbReference type="InterPro" id="IPR036366">
    <property type="entry name" value="PGBDSf"/>
</dbReference>
<comment type="similarity">
    <text evidence="3">Belongs to the class-A beta-lactamase family.</text>
</comment>
<feature type="active site" description="Proton acceptor" evidence="10">
    <location>
        <position position="437"/>
    </location>
</feature>
<feature type="domain" description="Peptidase S11 D-alanyl-D-alanine carboxypeptidase A N-terminal" evidence="14">
    <location>
        <begin position="402"/>
        <end position="642"/>
    </location>
</feature>
<dbReference type="InterPro" id="IPR000871">
    <property type="entry name" value="Beta-lactam_class-A"/>
</dbReference>
<dbReference type="GO" id="GO:0009252">
    <property type="term" value="P:peptidoglycan biosynthetic process"/>
    <property type="evidence" value="ECO:0007669"/>
    <property type="project" value="UniProtKB-KW"/>
</dbReference>
<dbReference type="KEGG" id="psl:Psta_1647"/>
<keyword evidence="8" id="KW-0573">Peptidoglycan synthesis</keyword>
<dbReference type="GO" id="GO:0006508">
    <property type="term" value="P:proteolysis"/>
    <property type="evidence" value="ECO:0007669"/>
    <property type="project" value="InterPro"/>
</dbReference>
<feature type="signal peptide" evidence="13">
    <location>
        <begin position="1"/>
        <end position="21"/>
    </location>
</feature>
<dbReference type="AlphaFoldDB" id="D2QYA8"/>
<keyword evidence="17" id="KW-0645">Protease</keyword>
<feature type="binding site" evidence="11">
    <location>
        <position position="613"/>
    </location>
    <ligand>
        <name>substrate</name>
    </ligand>
</feature>
<feature type="domain" description="Peptidoglycan binding-like" evidence="15">
    <location>
        <begin position="312"/>
        <end position="370"/>
    </location>
</feature>
<evidence type="ECO:0000256" key="12">
    <source>
        <dbReference type="RuleBase" id="RU004016"/>
    </source>
</evidence>
<dbReference type="SUPFAM" id="SSF56601">
    <property type="entry name" value="beta-lactamase/transpeptidase-like"/>
    <property type="match status" value="2"/>
</dbReference>
<dbReference type="Gene3D" id="3.40.710.10">
    <property type="entry name" value="DD-peptidase/beta-lactamase superfamily"/>
    <property type="match status" value="2"/>
</dbReference>
<dbReference type="GO" id="GO:0071555">
    <property type="term" value="P:cell wall organization"/>
    <property type="evidence" value="ECO:0007669"/>
    <property type="project" value="UniProtKB-KW"/>
</dbReference>
<dbReference type="eggNOG" id="COG2367">
    <property type="taxonomic scope" value="Bacteria"/>
</dbReference>
<evidence type="ECO:0000259" key="15">
    <source>
        <dbReference type="Pfam" id="PF01471"/>
    </source>
</evidence>
<keyword evidence="17" id="KW-0121">Carboxypeptidase</keyword>
<dbReference type="EC" id="3.5.2.6" evidence="4"/>
<dbReference type="PRINTS" id="PR00725">
    <property type="entry name" value="DADACBPTASE1"/>
</dbReference>
<feature type="domain" description="Beta-lactamase class A catalytic" evidence="16">
    <location>
        <begin position="44"/>
        <end position="263"/>
    </location>
</feature>
<dbReference type="Proteomes" id="UP000001887">
    <property type="component" value="Chromosome"/>
</dbReference>
<sequence precursor="true">MFRSLGLTVGWLALLASTSLAATDEKLAKRLEPIIAAHQGQVAVAIKHLPSEATFEYRAADPMPTASLIKLPVMIEAYRQSAAGKLDLAQSITLTEKDKVPGSGVLTKHFSAGATLTLRDAIRLMMAFSDNTATNMVLERTGIPAVNQTMEKLDLVETKIHSQVFRPGTSVLPERSKQFGLGSTTAAETVALIEKLHQGKLATPAICAEMLQHLYATEEESCLPRLLPEGVRVAQKTGAVSAVRTAAGIIESNAGPILICVLTSENRDQRWTSDNSAELLIANIARETHEHFAAMQQSTTPPVPKTLRIGSSGDLVAALQRTLNAKNPEASRLTVDGDYGPATAAAVKKFQLEHMLNETGEMDSKTWQALGPLVDRENPTADPAVVNAAELPPKKPESLEGPPVVSCKSWGIADAKTGAIIASYEEDDKLDIASTTKLMTALVVARMAGENASLLDEVVTISAAADATPGSSAWIREGEKLQLRELLYGLLLPSGNDASVAVAEHIGSKLMLDDRKPAPLDRFIAEMNKVAAELGMSDTSYKNPHGLTEEGHFSSVRDQLKLARTIVGTPMLAPYFEARIRGARIESEMGYQRNVAWKNSNRLLDYEGYRGLKTGTTDAAGACLVSHFQQGEVDLVCVVLGSTSSDGRYVDTRNLLRWAAKHRPAPAPVDTAPAPVP</sequence>
<dbReference type="PANTHER" id="PTHR35333:SF3">
    <property type="entry name" value="BETA-LACTAMASE-TYPE TRANSPEPTIDASE FOLD CONTAINING PROTEIN"/>
    <property type="match status" value="1"/>
</dbReference>
<name>D2QYA8_PIRSD</name>
<dbReference type="eggNOG" id="COG1686">
    <property type="taxonomic scope" value="Bacteria"/>
</dbReference>
<comment type="similarity">
    <text evidence="2 12">Belongs to the peptidase S11 family.</text>
</comment>
<evidence type="ECO:0000313" key="18">
    <source>
        <dbReference type="Proteomes" id="UP000001887"/>
    </source>
</evidence>
<dbReference type="InterPro" id="IPR002477">
    <property type="entry name" value="Peptidoglycan-bd-like"/>
</dbReference>
<keyword evidence="6" id="KW-0378">Hydrolase</keyword>
<evidence type="ECO:0000256" key="8">
    <source>
        <dbReference type="ARBA" id="ARBA00022984"/>
    </source>
</evidence>
<dbReference type="GO" id="GO:0009002">
    <property type="term" value="F:serine-type D-Ala-D-Ala carboxypeptidase activity"/>
    <property type="evidence" value="ECO:0007669"/>
    <property type="project" value="InterPro"/>
</dbReference>
<evidence type="ECO:0000256" key="10">
    <source>
        <dbReference type="PIRSR" id="PIRSR618044-1"/>
    </source>
</evidence>
<keyword evidence="18" id="KW-1185">Reference proteome</keyword>
<organism evidence="17 18">
    <name type="scientific">Pirellula staleyi (strain ATCC 27377 / DSM 6068 / ICPB 4128)</name>
    <name type="common">Pirella staleyi</name>
    <dbReference type="NCBI Taxonomy" id="530564"/>
    <lineage>
        <taxon>Bacteria</taxon>
        <taxon>Pseudomonadati</taxon>
        <taxon>Planctomycetota</taxon>
        <taxon>Planctomycetia</taxon>
        <taxon>Pirellulales</taxon>
        <taxon>Pirellulaceae</taxon>
        <taxon>Pirellula</taxon>
    </lineage>
</organism>
<evidence type="ECO:0000256" key="7">
    <source>
        <dbReference type="ARBA" id="ARBA00022960"/>
    </source>
</evidence>
<evidence type="ECO:0000259" key="14">
    <source>
        <dbReference type="Pfam" id="PF00768"/>
    </source>
</evidence>
<dbReference type="InterPro" id="IPR018044">
    <property type="entry name" value="Peptidase_S11"/>
</dbReference>
<dbReference type="Pfam" id="PF00768">
    <property type="entry name" value="Peptidase_S11"/>
    <property type="match status" value="1"/>
</dbReference>
<evidence type="ECO:0000256" key="9">
    <source>
        <dbReference type="ARBA" id="ARBA00023316"/>
    </source>
</evidence>
<evidence type="ECO:0000256" key="5">
    <source>
        <dbReference type="ARBA" id="ARBA00022729"/>
    </source>
</evidence>
<dbReference type="InterPro" id="IPR012338">
    <property type="entry name" value="Beta-lactam/transpept-like"/>
</dbReference>
<evidence type="ECO:0000256" key="1">
    <source>
        <dbReference type="ARBA" id="ARBA00001526"/>
    </source>
</evidence>
<dbReference type="SUPFAM" id="SSF47090">
    <property type="entry name" value="PGBD-like"/>
    <property type="match status" value="1"/>
</dbReference>
<dbReference type="Pfam" id="PF01471">
    <property type="entry name" value="PG_binding_1"/>
    <property type="match status" value="1"/>
</dbReference>
<dbReference type="GO" id="GO:0046677">
    <property type="term" value="P:response to antibiotic"/>
    <property type="evidence" value="ECO:0007669"/>
    <property type="project" value="InterPro"/>
</dbReference>
<evidence type="ECO:0000256" key="6">
    <source>
        <dbReference type="ARBA" id="ARBA00022801"/>
    </source>
</evidence>
<dbReference type="GO" id="GO:0008360">
    <property type="term" value="P:regulation of cell shape"/>
    <property type="evidence" value="ECO:0007669"/>
    <property type="project" value="UniProtKB-KW"/>
</dbReference>
<dbReference type="GO" id="GO:0008800">
    <property type="term" value="F:beta-lactamase activity"/>
    <property type="evidence" value="ECO:0007669"/>
    <property type="project" value="UniProtKB-EC"/>
</dbReference>
<dbReference type="HOGENOM" id="CLU_405895_0_0_0"/>
<reference evidence="17 18" key="1">
    <citation type="journal article" date="2009" name="Stand. Genomic Sci.">
        <title>Complete genome sequence of Pirellula staleyi type strain (ATCC 27377).</title>
        <authorList>
            <person name="Clum A."/>
            <person name="Tindall B.J."/>
            <person name="Sikorski J."/>
            <person name="Ivanova N."/>
            <person name="Mavrommatis K."/>
            <person name="Lucas S."/>
            <person name="Glavina del Rio T."/>
            <person name="Nolan M."/>
            <person name="Chen F."/>
            <person name="Tice H."/>
            <person name="Pitluck S."/>
            <person name="Cheng J.F."/>
            <person name="Chertkov O."/>
            <person name="Brettin T."/>
            <person name="Han C."/>
            <person name="Detter J.C."/>
            <person name="Kuske C."/>
            <person name="Bruce D."/>
            <person name="Goodwin L."/>
            <person name="Ovchinikova G."/>
            <person name="Pati A."/>
            <person name="Mikhailova N."/>
            <person name="Chen A."/>
            <person name="Palaniappan K."/>
            <person name="Land M."/>
            <person name="Hauser L."/>
            <person name="Chang Y.J."/>
            <person name="Jeffries C.D."/>
            <person name="Chain P."/>
            <person name="Rohde M."/>
            <person name="Goker M."/>
            <person name="Bristow J."/>
            <person name="Eisen J.A."/>
            <person name="Markowitz V."/>
            <person name="Hugenholtz P."/>
            <person name="Kyrpides N.C."/>
            <person name="Klenk H.P."/>
            <person name="Lapidus A."/>
        </authorList>
    </citation>
    <scope>NUCLEOTIDE SEQUENCE [LARGE SCALE GENOMIC DNA]</scope>
    <source>
        <strain evidence="18">ATCC 27377 / DSM 6068 / ICPB 4128</strain>
    </source>
</reference>
<dbReference type="InterPro" id="IPR045155">
    <property type="entry name" value="Beta-lactam_cat"/>
</dbReference>
<dbReference type="PANTHER" id="PTHR35333">
    <property type="entry name" value="BETA-LACTAMASE"/>
    <property type="match status" value="1"/>
</dbReference>
<keyword evidence="7" id="KW-0133">Cell shape</keyword>
<dbReference type="OrthoDB" id="9791132at2"/>
<evidence type="ECO:0000259" key="16">
    <source>
        <dbReference type="Pfam" id="PF13354"/>
    </source>
</evidence>
<accession>D2QYA8</accession>
<evidence type="ECO:0000256" key="2">
    <source>
        <dbReference type="ARBA" id="ARBA00007164"/>
    </source>
</evidence>
<evidence type="ECO:0000256" key="4">
    <source>
        <dbReference type="ARBA" id="ARBA00012865"/>
    </source>
</evidence>
<gene>
    <name evidence="17" type="ordered locus">Psta_1647</name>
</gene>
<dbReference type="GO" id="GO:0030655">
    <property type="term" value="P:beta-lactam antibiotic catabolic process"/>
    <property type="evidence" value="ECO:0007669"/>
    <property type="project" value="InterPro"/>
</dbReference>
<dbReference type="Pfam" id="PF13354">
    <property type="entry name" value="Beta-lactamase2"/>
    <property type="match status" value="1"/>
</dbReference>
<protein>
    <recommendedName>
        <fullName evidence="4">beta-lactamase</fullName>
        <ecNumber evidence="4">3.5.2.6</ecNumber>
    </recommendedName>
</protein>
<evidence type="ECO:0000256" key="11">
    <source>
        <dbReference type="PIRSR" id="PIRSR618044-2"/>
    </source>
</evidence>
<dbReference type="InterPro" id="IPR036365">
    <property type="entry name" value="PGBD-like_sf"/>
</dbReference>
<feature type="active site" description="Acyl-ester intermediate" evidence="10">
    <location>
        <position position="434"/>
    </location>
</feature>
<evidence type="ECO:0000313" key="17">
    <source>
        <dbReference type="EMBL" id="ADB16322.1"/>
    </source>
</evidence>
<evidence type="ECO:0000256" key="13">
    <source>
        <dbReference type="SAM" id="SignalP"/>
    </source>
</evidence>
<proteinExistence type="inferred from homology"/>
<feature type="active site" evidence="10">
    <location>
        <position position="494"/>
    </location>
</feature>
<dbReference type="InterPro" id="IPR001967">
    <property type="entry name" value="Peptidase_S11_N"/>
</dbReference>
<dbReference type="Gene3D" id="1.10.101.10">
    <property type="entry name" value="PGBD-like superfamily/PGBD"/>
    <property type="match status" value="1"/>
</dbReference>